<feature type="transmembrane region" description="Helical" evidence="20">
    <location>
        <begin position="457"/>
        <end position="477"/>
    </location>
</feature>
<dbReference type="InterPro" id="IPR000883">
    <property type="entry name" value="Cyt_C_Oxase_1"/>
</dbReference>
<comment type="cofactor">
    <cofactor evidence="1">
        <name>Cu cation</name>
        <dbReference type="ChEBI" id="CHEBI:23378"/>
    </cofactor>
</comment>
<protein>
    <recommendedName>
        <fullName evidence="7 19">Cytochrome c oxidase subunit 1</fullName>
        <ecNumber evidence="6 19">7.1.1.9</ecNumber>
    </recommendedName>
</protein>
<dbReference type="InterPro" id="IPR023615">
    <property type="entry name" value="Cyt_c_Oxase_su1_BS"/>
</dbReference>
<keyword evidence="13" id="KW-1278">Translocase</keyword>
<evidence type="ECO:0000256" key="15">
    <source>
        <dbReference type="ARBA" id="ARBA00022989"/>
    </source>
</evidence>
<feature type="transmembrane region" description="Helical" evidence="20">
    <location>
        <begin position="343"/>
        <end position="363"/>
    </location>
</feature>
<feature type="transmembrane region" description="Helical" evidence="20">
    <location>
        <begin position="383"/>
        <end position="406"/>
    </location>
</feature>
<dbReference type="EMBL" id="MH663466">
    <property type="protein sequence ID" value="AZL49224.1"/>
    <property type="molecule type" value="Genomic_DNA"/>
</dbReference>
<dbReference type="GO" id="GO:0020037">
    <property type="term" value="F:heme binding"/>
    <property type="evidence" value="ECO:0007669"/>
    <property type="project" value="InterPro"/>
</dbReference>
<dbReference type="InterPro" id="IPR036927">
    <property type="entry name" value="Cyt_c_oxase-like_su1_sf"/>
</dbReference>
<comment type="cofactor">
    <cofactor evidence="2">
        <name>heme</name>
        <dbReference type="ChEBI" id="CHEBI:30413"/>
    </cofactor>
</comment>
<proteinExistence type="inferred from homology"/>
<dbReference type="GO" id="GO:0006123">
    <property type="term" value="P:mitochondrial electron transport, cytochrome c to oxygen"/>
    <property type="evidence" value="ECO:0007669"/>
    <property type="project" value="TreeGrafter"/>
</dbReference>
<keyword evidence="8 19" id="KW-0813">Transport</keyword>
<reference evidence="22" key="1">
    <citation type="journal article" date="2015" name="Mol. Phylogenet. Evol.">
        <title>The first multi-gene phylogeny of the Macrostomorpha sheds light on the evolution of sexual and asexual reproduction in basal Platyhelminthes.</title>
        <authorList>
            <person name="Janssen T."/>
            <person name="Vizoso D.B."/>
            <person name="Schulte G."/>
            <person name="Littlewood D.T."/>
            <person name="Waeschenbach A."/>
            <person name="Scharer L."/>
        </authorList>
    </citation>
    <scope>NUCLEOTIDE SEQUENCE</scope>
</reference>
<comment type="subcellular location">
    <subcellularLocation>
        <location evidence="3">Membrane</location>
        <topology evidence="3">Multi-pass membrane protein</topology>
    </subcellularLocation>
    <subcellularLocation>
        <location evidence="19">Mitochondrion inner membrane</location>
        <topology evidence="19">Multi-pass membrane protein</topology>
    </subcellularLocation>
</comment>
<dbReference type="GO" id="GO:0015990">
    <property type="term" value="P:electron transport coupled proton transport"/>
    <property type="evidence" value="ECO:0007669"/>
    <property type="project" value="TreeGrafter"/>
</dbReference>
<evidence type="ECO:0000256" key="9">
    <source>
        <dbReference type="ARBA" id="ARBA00022617"/>
    </source>
</evidence>
<evidence type="ECO:0000259" key="21">
    <source>
        <dbReference type="PROSITE" id="PS50855"/>
    </source>
</evidence>
<comment type="similarity">
    <text evidence="5 19">Belongs to the heme-copper respiratory oxidase family.</text>
</comment>
<feature type="transmembrane region" description="Helical" evidence="20">
    <location>
        <begin position="246"/>
        <end position="264"/>
    </location>
</feature>
<geneLocation type="mitochondrion" evidence="22"/>
<dbReference type="PROSITE" id="PS50855">
    <property type="entry name" value="COX1"/>
    <property type="match status" value="1"/>
</dbReference>
<evidence type="ECO:0000256" key="3">
    <source>
        <dbReference type="ARBA" id="ARBA00004141"/>
    </source>
</evidence>
<dbReference type="AlphaFoldDB" id="A0A3Q8TN89"/>
<evidence type="ECO:0000256" key="20">
    <source>
        <dbReference type="SAM" id="Phobius"/>
    </source>
</evidence>
<reference evidence="22" key="2">
    <citation type="submission" date="2018-07" db="EMBL/GenBank/DDBJ databases">
        <authorList>
            <person name="Waeschenbach A."/>
        </authorList>
    </citation>
    <scope>NUCLEOTIDE SEQUENCE</scope>
</reference>
<feature type="transmembrane region" description="Helical" evidence="20">
    <location>
        <begin position="149"/>
        <end position="174"/>
    </location>
</feature>
<feature type="domain" description="Cytochrome oxidase subunit I profile" evidence="21">
    <location>
        <begin position="3"/>
        <end position="518"/>
    </location>
</feature>
<keyword evidence="11 19" id="KW-0812">Transmembrane</keyword>
<dbReference type="PANTHER" id="PTHR10422">
    <property type="entry name" value="CYTOCHROME C OXIDASE SUBUNIT 1"/>
    <property type="match status" value="1"/>
</dbReference>
<evidence type="ECO:0000256" key="16">
    <source>
        <dbReference type="ARBA" id="ARBA00023004"/>
    </source>
</evidence>
<organism evidence="22">
    <name type="scientific">Stenostomum cf. simplex AW-2018</name>
    <dbReference type="NCBI Taxonomy" id="2495572"/>
    <lineage>
        <taxon>Eukaryota</taxon>
        <taxon>Metazoa</taxon>
        <taxon>Spiralia</taxon>
        <taxon>Lophotrochozoa</taxon>
        <taxon>Platyhelminthes</taxon>
        <taxon>Catenulida</taxon>
        <taxon>Stenostomidae</taxon>
        <taxon>Stenostomum</taxon>
    </lineage>
</organism>
<evidence type="ECO:0000256" key="1">
    <source>
        <dbReference type="ARBA" id="ARBA00001935"/>
    </source>
</evidence>
<dbReference type="PANTHER" id="PTHR10422:SF18">
    <property type="entry name" value="CYTOCHROME C OXIDASE SUBUNIT 1"/>
    <property type="match status" value="1"/>
</dbReference>
<dbReference type="FunFam" id="1.20.210.10:FF:000001">
    <property type="entry name" value="Cytochrome c oxidase subunit 1"/>
    <property type="match status" value="1"/>
</dbReference>
<dbReference type="CDD" id="cd01663">
    <property type="entry name" value="Cyt_c_Oxidase_I"/>
    <property type="match status" value="1"/>
</dbReference>
<dbReference type="UniPathway" id="UPA00705"/>
<keyword evidence="12 19" id="KW-0479">Metal-binding</keyword>
<feature type="transmembrane region" description="Helical" evidence="20">
    <location>
        <begin position="60"/>
        <end position="82"/>
    </location>
</feature>
<evidence type="ECO:0000256" key="5">
    <source>
        <dbReference type="ARBA" id="ARBA00009578"/>
    </source>
</evidence>
<evidence type="ECO:0000256" key="4">
    <source>
        <dbReference type="ARBA" id="ARBA00004673"/>
    </source>
</evidence>
<feature type="transmembrane region" description="Helical" evidence="20">
    <location>
        <begin position="418"/>
        <end position="437"/>
    </location>
</feature>
<dbReference type="GO" id="GO:0045277">
    <property type="term" value="C:respiratory chain complex IV"/>
    <property type="evidence" value="ECO:0007669"/>
    <property type="project" value="InterPro"/>
</dbReference>
<keyword evidence="19 22" id="KW-0496">Mitochondrion</keyword>
<evidence type="ECO:0000256" key="19">
    <source>
        <dbReference type="RuleBase" id="RU000369"/>
    </source>
</evidence>
<dbReference type="PRINTS" id="PR01165">
    <property type="entry name" value="CYCOXIDASEI"/>
</dbReference>
<feature type="transmembrane region" description="Helical" evidence="20">
    <location>
        <begin position="103"/>
        <end position="121"/>
    </location>
</feature>
<evidence type="ECO:0000256" key="18">
    <source>
        <dbReference type="ARBA" id="ARBA00023136"/>
    </source>
</evidence>
<keyword evidence="15 20" id="KW-1133">Transmembrane helix</keyword>
<comment type="catalytic activity">
    <reaction evidence="19">
        <text>4 Fe(II)-[cytochrome c] + O2 + 8 H(+)(in) = 4 Fe(III)-[cytochrome c] + 2 H2O + 4 H(+)(out)</text>
        <dbReference type="Rhea" id="RHEA:11436"/>
        <dbReference type="Rhea" id="RHEA-COMP:10350"/>
        <dbReference type="Rhea" id="RHEA-COMP:14399"/>
        <dbReference type="ChEBI" id="CHEBI:15377"/>
        <dbReference type="ChEBI" id="CHEBI:15378"/>
        <dbReference type="ChEBI" id="CHEBI:15379"/>
        <dbReference type="ChEBI" id="CHEBI:29033"/>
        <dbReference type="ChEBI" id="CHEBI:29034"/>
        <dbReference type="EC" id="7.1.1.9"/>
    </reaction>
</comment>
<evidence type="ECO:0000256" key="17">
    <source>
        <dbReference type="ARBA" id="ARBA00023008"/>
    </source>
</evidence>
<dbReference type="Pfam" id="PF00115">
    <property type="entry name" value="COX1"/>
    <property type="match status" value="1"/>
</dbReference>
<evidence type="ECO:0000256" key="2">
    <source>
        <dbReference type="ARBA" id="ARBA00001971"/>
    </source>
</evidence>
<evidence type="ECO:0000256" key="7">
    <source>
        <dbReference type="ARBA" id="ARBA00015947"/>
    </source>
</evidence>
<comment type="function">
    <text evidence="19">Component of the cytochrome c oxidase, the last enzyme in the mitochondrial electron transport chain which drives oxidative phosphorylation. The respiratory chain contains 3 multisubunit complexes succinate dehydrogenase (complex II, CII), ubiquinol-cytochrome c oxidoreductase (cytochrome b-c1 complex, complex III, CIII) and cytochrome c oxidase (complex IV, CIV), that cooperate to transfer electrons derived from NADH and succinate to molecular oxygen, creating an electrochemical gradient over the inner membrane that drives transmembrane transport and the ATP synthase. Cytochrome c oxidase is the component of the respiratory chain that catalyzes the reduction of oxygen to water. Electrons originating from reduced cytochrome c in the intermembrane space (IMS) are transferred via the dinuclear copper A center (CU(A)) of subunit 2 and heme A of subunit 1 to the active site in subunit 1, a binuclear center (BNC) formed by heme A3 and copper B (CU(B)). The BNC reduces molecular oxygen to 2 water molecules using 4 electrons from cytochrome c in the IMS and 4 protons from the mitochondrial matrix.</text>
</comment>
<dbReference type="EC" id="7.1.1.9" evidence="6 19"/>
<keyword evidence="14 19" id="KW-0249">Electron transport</keyword>
<evidence type="ECO:0000256" key="12">
    <source>
        <dbReference type="ARBA" id="ARBA00022723"/>
    </source>
</evidence>
<evidence type="ECO:0000256" key="11">
    <source>
        <dbReference type="ARBA" id="ARBA00022692"/>
    </source>
</evidence>
<keyword evidence="16 19" id="KW-0408">Iron</keyword>
<keyword evidence="10 19" id="KW-0679">Respiratory chain</keyword>
<keyword evidence="19" id="KW-0999">Mitochondrion inner membrane</keyword>
<evidence type="ECO:0000256" key="6">
    <source>
        <dbReference type="ARBA" id="ARBA00012949"/>
    </source>
</evidence>
<dbReference type="GO" id="GO:0005743">
    <property type="term" value="C:mitochondrial inner membrane"/>
    <property type="evidence" value="ECO:0007669"/>
    <property type="project" value="UniProtKB-SubCell"/>
</dbReference>
<keyword evidence="18 19" id="KW-0472">Membrane</keyword>
<dbReference type="Gene3D" id="1.20.210.10">
    <property type="entry name" value="Cytochrome c oxidase-like, subunit I domain"/>
    <property type="match status" value="1"/>
</dbReference>
<sequence>MFKSLNTSWFQSVNHKQIGTIYFIFGMWSGLVGSGLSVLIRLELSTPGVFLGDDQIYNAIVTAHAFVMIFFMVMPVMIGGFGNWLVPLMINSVDMAFPRMNNMSFWLLPPSLFMLLISFFLEKGVGTGWTVYPPLAGNVSHAGPAVDCAIFSLHLAGASSIMSSINFITTIAYFRGDKVTWESTSLFVWAVLITVFLLLLSLPVLAGGITMLLTDRNLNTSFFDPAGGGDPILYQHLFWFFGHPEVYVLALPGFGMISHIVVAYSGKTDTFGGLGMIYAMISIGFLGFIVWAHHMYTVGLDVDTRAYFSAATMIIAVPTGVKVFSWLSSIFGMSDNKFSLSMFWVLGFIFLFSVGGLTGLILSSASLDVSLHDTYYVVAHFHYVLSMGAVYAIFAGFVFWFSLLTGVTLNSTLLKSQFLVMFLGVNITFFPQHFLGLMGMPRRYSDYMDSLSYWNNISSMGAFISLVSTLIFFTYIWEALLSKRSLVYVAYNNYSTEWIDSTAPLASHTYEEGVLKFSFISNK</sequence>
<keyword evidence="17 19" id="KW-0186">Copper</keyword>
<feature type="transmembrane region" description="Helical" evidence="20">
    <location>
        <begin position="186"/>
        <end position="213"/>
    </location>
</feature>
<accession>A0A3Q8TN89</accession>
<gene>
    <name evidence="22" type="primary">cox1</name>
</gene>
<dbReference type="InterPro" id="IPR033944">
    <property type="entry name" value="Cyt_c_oxase_su1_dom"/>
</dbReference>
<dbReference type="PROSITE" id="PS00077">
    <property type="entry name" value="COX1_CUB"/>
    <property type="match status" value="1"/>
</dbReference>
<name>A0A3Q8TN89_9PLAT</name>
<evidence type="ECO:0000256" key="13">
    <source>
        <dbReference type="ARBA" id="ARBA00022967"/>
    </source>
</evidence>
<dbReference type="InterPro" id="IPR023616">
    <property type="entry name" value="Cyt_c_oxase-like_su1_dom"/>
</dbReference>
<keyword evidence="9 19" id="KW-0349">Heme</keyword>
<dbReference type="GO" id="GO:0004129">
    <property type="term" value="F:cytochrome-c oxidase activity"/>
    <property type="evidence" value="ECO:0007669"/>
    <property type="project" value="UniProtKB-EC"/>
</dbReference>
<feature type="transmembrane region" description="Helical" evidence="20">
    <location>
        <begin position="276"/>
        <end position="294"/>
    </location>
</feature>
<dbReference type="GO" id="GO:0046872">
    <property type="term" value="F:metal ion binding"/>
    <property type="evidence" value="ECO:0007669"/>
    <property type="project" value="UniProtKB-KW"/>
</dbReference>
<evidence type="ECO:0000313" key="22">
    <source>
        <dbReference type="EMBL" id="AZL49224.1"/>
    </source>
</evidence>
<evidence type="ECO:0000256" key="8">
    <source>
        <dbReference type="ARBA" id="ARBA00022448"/>
    </source>
</evidence>
<comment type="pathway">
    <text evidence="4 19">Energy metabolism; oxidative phosphorylation.</text>
</comment>
<evidence type="ECO:0000256" key="14">
    <source>
        <dbReference type="ARBA" id="ARBA00022982"/>
    </source>
</evidence>
<feature type="transmembrane region" description="Helical" evidence="20">
    <location>
        <begin position="21"/>
        <end position="40"/>
    </location>
</feature>
<dbReference type="SUPFAM" id="SSF81442">
    <property type="entry name" value="Cytochrome c oxidase subunit I-like"/>
    <property type="match status" value="1"/>
</dbReference>
<evidence type="ECO:0000256" key="10">
    <source>
        <dbReference type="ARBA" id="ARBA00022660"/>
    </source>
</evidence>
<feature type="transmembrane region" description="Helical" evidence="20">
    <location>
        <begin position="306"/>
        <end position="331"/>
    </location>
</feature>